<keyword evidence="2" id="KW-1185">Reference proteome</keyword>
<dbReference type="EMBL" id="JACHIH010000007">
    <property type="protein sequence ID" value="MBB5046975.1"/>
    <property type="molecule type" value="Genomic_DNA"/>
</dbReference>
<evidence type="ECO:0000313" key="1">
    <source>
        <dbReference type="EMBL" id="MBB5046975.1"/>
    </source>
</evidence>
<organism evidence="1 2">
    <name type="scientific">Rhodopseudomonas rhenobacensis</name>
    <dbReference type="NCBI Taxonomy" id="87461"/>
    <lineage>
        <taxon>Bacteria</taxon>
        <taxon>Pseudomonadati</taxon>
        <taxon>Pseudomonadota</taxon>
        <taxon>Alphaproteobacteria</taxon>
        <taxon>Hyphomicrobiales</taxon>
        <taxon>Nitrobacteraceae</taxon>
        <taxon>Rhodopseudomonas</taxon>
    </lineage>
</organism>
<proteinExistence type="predicted"/>
<accession>A0A7W7Z2S3</accession>
<protein>
    <submittedName>
        <fullName evidence="1">Uncharacterized protein</fullName>
    </submittedName>
</protein>
<name>A0A7W7Z2S3_9BRAD</name>
<reference evidence="1 2" key="1">
    <citation type="submission" date="2020-08" db="EMBL/GenBank/DDBJ databases">
        <title>Genomic Encyclopedia of Type Strains, Phase IV (KMG-IV): sequencing the most valuable type-strain genomes for metagenomic binning, comparative biology and taxonomic classification.</title>
        <authorList>
            <person name="Goeker M."/>
        </authorList>
    </citation>
    <scope>NUCLEOTIDE SEQUENCE [LARGE SCALE GENOMIC DNA]</scope>
    <source>
        <strain evidence="1 2">DSM 12706</strain>
    </source>
</reference>
<sequence>MEIDRRAEKEAARRDDEARMARGEVVDNGFFSVLDRSKARLLTRRRRAKLDCADETAPVAGSKQR</sequence>
<dbReference type="Proteomes" id="UP000542353">
    <property type="component" value="Unassembled WGS sequence"/>
</dbReference>
<dbReference type="AlphaFoldDB" id="A0A7W7Z2S3"/>
<gene>
    <name evidence="1" type="ORF">HNR60_001724</name>
</gene>
<dbReference type="RefSeq" id="WP_184256371.1">
    <property type="nucleotide sequence ID" value="NZ_JACHIH010000007.1"/>
</dbReference>
<evidence type="ECO:0000313" key="2">
    <source>
        <dbReference type="Proteomes" id="UP000542353"/>
    </source>
</evidence>
<comment type="caution">
    <text evidence="1">The sequence shown here is derived from an EMBL/GenBank/DDBJ whole genome shotgun (WGS) entry which is preliminary data.</text>
</comment>